<gene>
    <name evidence="1" type="ORF">LCGC14_2834550</name>
</gene>
<accession>A0A0F8YZN2</accession>
<proteinExistence type="predicted"/>
<reference evidence="1" key="1">
    <citation type="journal article" date="2015" name="Nature">
        <title>Complex archaea that bridge the gap between prokaryotes and eukaryotes.</title>
        <authorList>
            <person name="Spang A."/>
            <person name="Saw J.H."/>
            <person name="Jorgensen S.L."/>
            <person name="Zaremba-Niedzwiedzka K."/>
            <person name="Martijn J."/>
            <person name="Lind A.E."/>
            <person name="van Eijk R."/>
            <person name="Schleper C."/>
            <person name="Guy L."/>
            <person name="Ettema T.J."/>
        </authorList>
    </citation>
    <scope>NUCLEOTIDE SEQUENCE</scope>
</reference>
<dbReference type="EMBL" id="LAZR01054076">
    <property type="protein sequence ID" value="KKK79335.1"/>
    <property type="molecule type" value="Genomic_DNA"/>
</dbReference>
<name>A0A0F8YZN2_9ZZZZ</name>
<organism evidence="1">
    <name type="scientific">marine sediment metagenome</name>
    <dbReference type="NCBI Taxonomy" id="412755"/>
    <lineage>
        <taxon>unclassified sequences</taxon>
        <taxon>metagenomes</taxon>
        <taxon>ecological metagenomes</taxon>
    </lineage>
</organism>
<protein>
    <submittedName>
        <fullName evidence="1">Uncharacterized protein</fullName>
    </submittedName>
</protein>
<dbReference type="AlphaFoldDB" id="A0A0F8YZN2"/>
<sequence length="95" mass="10638">MTIYLNPLRMSKEEFLAEYGKEISQSDVAIADLDDHSKNCVVCLVDNGPFRAAGILHGQFDYDEFTSPDDPRPKKFYDVPTEVINAKGGPDRQVS</sequence>
<evidence type="ECO:0000313" key="1">
    <source>
        <dbReference type="EMBL" id="KKK79335.1"/>
    </source>
</evidence>
<comment type="caution">
    <text evidence="1">The sequence shown here is derived from an EMBL/GenBank/DDBJ whole genome shotgun (WGS) entry which is preliminary data.</text>
</comment>